<dbReference type="GO" id="GO:0006406">
    <property type="term" value="P:mRNA export from nucleus"/>
    <property type="evidence" value="ECO:0007669"/>
    <property type="project" value="TreeGrafter"/>
</dbReference>
<dbReference type="GO" id="GO:0005737">
    <property type="term" value="C:cytoplasm"/>
    <property type="evidence" value="ECO:0007669"/>
    <property type="project" value="TreeGrafter"/>
</dbReference>
<dbReference type="AlphaFoldDB" id="A0A2T2P0A5"/>
<feature type="region of interest" description="Disordered" evidence="1">
    <location>
        <begin position="868"/>
        <end position="887"/>
    </location>
</feature>
<feature type="compositionally biased region" description="Polar residues" evidence="1">
    <location>
        <begin position="929"/>
        <end position="947"/>
    </location>
</feature>
<dbReference type="InterPro" id="IPR045107">
    <property type="entry name" value="SAC3/GANP/THP3"/>
</dbReference>
<feature type="region of interest" description="Disordered" evidence="1">
    <location>
        <begin position="906"/>
        <end position="947"/>
    </location>
</feature>
<feature type="domain" description="SAC3/GANP/THP3 conserved" evidence="2">
    <location>
        <begin position="33"/>
        <end position="357"/>
    </location>
</feature>
<evidence type="ECO:0000313" key="4">
    <source>
        <dbReference type="Proteomes" id="UP000240883"/>
    </source>
</evidence>
<dbReference type="InterPro" id="IPR005062">
    <property type="entry name" value="SAC3/GANP/THP3_conserved"/>
</dbReference>
<feature type="compositionally biased region" description="Polar residues" evidence="1">
    <location>
        <begin position="475"/>
        <end position="501"/>
    </location>
</feature>
<feature type="compositionally biased region" description="Polar residues" evidence="1">
    <location>
        <begin position="1052"/>
        <end position="1090"/>
    </location>
</feature>
<dbReference type="OrthoDB" id="264795at2759"/>
<organism evidence="3 4">
    <name type="scientific">Corynespora cassiicola Philippines</name>
    <dbReference type="NCBI Taxonomy" id="1448308"/>
    <lineage>
        <taxon>Eukaryota</taxon>
        <taxon>Fungi</taxon>
        <taxon>Dikarya</taxon>
        <taxon>Ascomycota</taxon>
        <taxon>Pezizomycotina</taxon>
        <taxon>Dothideomycetes</taxon>
        <taxon>Pleosporomycetidae</taxon>
        <taxon>Pleosporales</taxon>
        <taxon>Corynesporascaceae</taxon>
        <taxon>Corynespora</taxon>
    </lineage>
</organism>
<name>A0A2T2P0A5_CORCC</name>
<accession>A0A2T2P0A5</accession>
<feature type="region of interest" description="Disordered" evidence="1">
    <location>
        <begin position="1052"/>
        <end position="1167"/>
    </location>
</feature>
<feature type="compositionally biased region" description="Low complexity" evidence="1">
    <location>
        <begin position="537"/>
        <end position="550"/>
    </location>
</feature>
<dbReference type="PANTHER" id="PTHR12436">
    <property type="entry name" value="80 KDA MCM3-ASSOCIATED PROTEIN"/>
    <property type="match status" value="1"/>
</dbReference>
<keyword evidence="4" id="KW-1185">Reference proteome</keyword>
<dbReference type="Pfam" id="PF03399">
    <property type="entry name" value="SAC3_GANP"/>
    <property type="match status" value="1"/>
</dbReference>
<feature type="region of interest" description="Disordered" evidence="1">
    <location>
        <begin position="458"/>
        <end position="510"/>
    </location>
</feature>
<protein>
    <recommendedName>
        <fullName evidence="2">SAC3/GANP/THP3 conserved domain-containing protein</fullName>
    </recommendedName>
</protein>
<feature type="compositionally biased region" description="Basic and acidic residues" evidence="1">
    <location>
        <begin position="586"/>
        <end position="636"/>
    </location>
</feature>
<sequence length="1167" mass="131719">MLRDRYVQEGLMNPEGQIQLDNAVQIKGICEDMCPEYERVSRIAENHLRASEYTPETAHGERGTRIADESRMVKRFKRSAAGDETELISDIRTPSACKKSMEYLARLLDAPDGLRFHQPMVWDSTRAVRRDLTTQNIDGPRETSLFLECFEMCVRIHLVCHHALANNFLAQKEAGTRYESHMEKEQMLNALTSLKQRYSDIRGTNLAHCATYEPEILAYRIILAVYLQETSIESEIAFLGNLMNNQRVQTALSIYRTGKTFFNRQDRPASFPAAQQNWESWWSQIKSFKVSYLMACAAELAFDVIRENVLKTIARSFRQGSKTMVDAWTLPKLAQALGTDNEQQTRACCEHFQYTIRNNDEGVPFLDLSEPVPKEAVPYSMDVDMTSGIVEAKRGDRQYFAIAQGITIGDARRRNMIVQSLLMNKPVGLGESADDSLFIPEVPFQAADVNQPTLGANMAKPFASSSPFQAKPSPAQDSLTPFQAPASQGNNPFMQGASPKTVQPGLFDPSRNAISFAPPAANTAISNPFAKFTANAASPSTAASPTPSNNIFAPSAPLTNGGTSAATNVFSPKPEVQPPAPSTAQDEEKRKLEEQQKALEEQKRLEEERQRLQQEQERQAQEAARAEQERRAREAEEQRRQQLEEVRRKQEERKRQEIEAQQQILRQQYLLEEQQRQRQRQQANLVAMQREQDQATDTLVRNALDDDDEPGLGTIILNRELQLNLRQAFKDVCRQLEAEDNEQRVQYMLKKVEISKARRALYWFVHQVRRKQKVRQTRNRRQRIRAIREQEAERKKMAELNPEQAEATAIQAPNGSATAVVPDKPNEPVRKPEEFKKPELPASSRRARKNITAQVRDTVEVPVSLPQTNNTLRNDYQMPFKDPKAPIDRTQTDYFQLKLKGIDPFKQRKRSFGSSTGSESDEKVKRLRTSATSTPRNSLPPTTQSEESISRWRSLIEEFDKPILGSAISNGSSSFSPKNSFGPVQHDFSRSVPNLGLSRSILGRSSFGVSVSSAGSNDGPAYRNRKSRFVPAHLYGKGADAVAEYRRSLVGSSGANSPVINEPLQLSSPIPTQQSYTPPSMAQHEAQASNDLYFGQPAVDVDADDEGHYSDDEVMTEEEEESDEMEEQYGQFEEEEDYEEEEDESDSQQDAQLRPGATQDDAIELSD</sequence>
<feature type="compositionally biased region" description="Polar residues" evidence="1">
    <location>
        <begin position="557"/>
        <end position="570"/>
    </location>
</feature>
<feature type="region of interest" description="Disordered" evidence="1">
    <location>
        <begin position="816"/>
        <end position="843"/>
    </location>
</feature>
<dbReference type="STRING" id="1448308.A0A2T2P0A5"/>
<dbReference type="Gene3D" id="1.25.40.990">
    <property type="match status" value="1"/>
</dbReference>
<feature type="region of interest" description="Disordered" evidence="1">
    <location>
        <begin position="537"/>
        <end position="636"/>
    </location>
</feature>
<dbReference type="Proteomes" id="UP000240883">
    <property type="component" value="Unassembled WGS sequence"/>
</dbReference>
<dbReference type="PANTHER" id="PTHR12436:SF3">
    <property type="entry name" value="GERMINAL-CENTER ASSOCIATED NUCLEAR PROTEIN"/>
    <property type="match status" value="1"/>
</dbReference>
<dbReference type="GO" id="GO:0070390">
    <property type="term" value="C:transcription export complex 2"/>
    <property type="evidence" value="ECO:0007669"/>
    <property type="project" value="TreeGrafter"/>
</dbReference>
<dbReference type="EMBL" id="KZ678131">
    <property type="protein sequence ID" value="PSN70946.1"/>
    <property type="molecule type" value="Genomic_DNA"/>
</dbReference>
<evidence type="ECO:0000256" key="1">
    <source>
        <dbReference type="SAM" id="MobiDB-lite"/>
    </source>
</evidence>
<evidence type="ECO:0000259" key="2">
    <source>
        <dbReference type="Pfam" id="PF03399"/>
    </source>
</evidence>
<gene>
    <name evidence="3" type="ORF">BS50DRAFT_270160</name>
</gene>
<reference evidence="3 4" key="1">
    <citation type="journal article" date="2018" name="Front. Microbiol.">
        <title>Genome-Wide Analysis of Corynespora cassiicola Leaf Fall Disease Putative Effectors.</title>
        <authorList>
            <person name="Lopez D."/>
            <person name="Ribeiro S."/>
            <person name="Label P."/>
            <person name="Fumanal B."/>
            <person name="Venisse J.S."/>
            <person name="Kohler A."/>
            <person name="de Oliveira R.R."/>
            <person name="Labutti K."/>
            <person name="Lipzen A."/>
            <person name="Lail K."/>
            <person name="Bauer D."/>
            <person name="Ohm R.A."/>
            <person name="Barry K.W."/>
            <person name="Spatafora J."/>
            <person name="Grigoriev I.V."/>
            <person name="Martin F.M."/>
            <person name="Pujade-Renaud V."/>
        </authorList>
    </citation>
    <scope>NUCLEOTIDE SEQUENCE [LARGE SCALE GENOMIC DNA]</scope>
    <source>
        <strain evidence="3 4">Philippines</strain>
    </source>
</reference>
<feature type="compositionally biased region" description="Acidic residues" evidence="1">
    <location>
        <begin position="1112"/>
        <end position="1147"/>
    </location>
</feature>
<proteinExistence type="predicted"/>
<feature type="compositionally biased region" description="Basic and acidic residues" evidence="1">
    <location>
        <begin position="824"/>
        <end position="839"/>
    </location>
</feature>
<evidence type="ECO:0000313" key="3">
    <source>
        <dbReference type="EMBL" id="PSN70946.1"/>
    </source>
</evidence>